<dbReference type="PROSITE" id="PS00478">
    <property type="entry name" value="LIM_DOMAIN_1"/>
    <property type="match status" value="1"/>
</dbReference>
<dbReference type="GO" id="GO:0007010">
    <property type="term" value="P:cytoskeleton organization"/>
    <property type="evidence" value="ECO:0007669"/>
    <property type="project" value="InterPro"/>
</dbReference>
<name>A0A1I8I4M1_9PLAT</name>
<feature type="compositionally biased region" description="Low complexity" evidence="5">
    <location>
        <begin position="495"/>
        <end position="517"/>
    </location>
</feature>
<dbReference type="CDD" id="cd09327">
    <property type="entry name" value="LIM1_abLIM"/>
    <property type="match status" value="1"/>
</dbReference>
<protein>
    <submittedName>
        <fullName evidence="9">Actin-binding LIM protein 3</fullName>
    </submittedName>
</protein>
<feature type="domain" description="LIM zinc-binding" evidence="6">
    <location>
        <begin position="3"/>
        <end position="62"/>
    </location>
</feature>
<evidence type="ECO:0000256" key="5">
    <source>
        <dbReference type="SAM" id="MobiDB-lite"/>
    </source>
</evidence>
<dbReference type="PANTHER" id="PTHR24213">
    <property type="entry name" value="ACTIN-BINDING LIM PROTEIN"/>
    <property type="match status" value="1"/>
</dbReference>
<keyword evidence="1 4" id="KW-0479">Metal-binding</keyword>
<dbReference type="Proteomes" id="UP000095280">
    <property type="component" value="Unplaced"/>
</dbReference>
<organism evidence="8 9">
    <name type="scientific">Macrostomum lignano</name>
    <dbReference type="NCBI Taxonomy" id="282301"/>
    <lineage>
        <taxon>Eukaryota</taxon>
        <taxon>Metazoa</taxon>
        <taxon>Spiralia</taxon>
        <taxon>Lophotrochozoa</taxon>
        <taxon>Platyhelminthes</taxon>
        <taxon>Rhabditophora</taxon>
        <taxon>Macrostomorpha</taxon>
        <taxon>Macrostomida</taxon>
        <taxon>Macrostomidae</taxon>
        <taxon>Macrostomum</taxon>
    </lineage>
</organism>
<dbReference type="InterPro" id="IPR001781">
    <property type="entry name" value="Znf_LIM"/>
</dbReference>
<feature type="compositionally biased region" description="Low complexity" evidence="5">
    <location>
        <begin position="592"/>
        <end position="603"/>
    </location>
</feature>
<feature type="region of interest" description="Disordered" evidence="5">
    <location>
        <begin position="281"/>
        <end position="305"/>
    </location>
</feature>
<feature type="domain" description="HP" evidence="7">
    <location>
        <begin position="645"/>
        <end position="712"/>
    </location>
</feature>
<dbReference type="GO" id="GO:0030032">
    <property type="term" value="P:lamellipodium assembly"/>
    <property type="evidence" value="ECO:0007669"/>
    <property type="project" value="TreeGrafter"/>
</dbReference>
<dbReference type="PROSITE" id="PS51089">
    <property type="entry name" value="HP"/>
    <property type="match status" value="1"/>
</dbReference>
<feature type="compositionally biased region" description="Low complexity" evidence="5">
    <location>
        <begin position="467"/>
        <end position="487"/>
    </location>
</feature>
<reference evidence="9" key="1">
    <citation type="submission" date="2016-11" db="UniProtKB">
        <authorList>
            <consortium name="WormBaseParasite"/>
        </authorList>
    </citation>
    <scope>IDENTIFICATION</scope>
</reference>
<dbReference type="Pfam" id="PF02209">
    <property type="entry name" value="VHP"/>
    <property type="match status" value="1"/>
</dbReference>
<dbReference type="SMART" id="SM00132">
    <property type="entry name" value="LIM"/>
    <property type="match status" value="2"/>
</dbReference>
<sequence>MKVYCLACQKRCKGEVLRVQEQYMHRDCFKCAECSAGLERGGFFVRDAKFYCPDDYQRLFGVKCRICAGYVVGEVITALGSTFHPSCFRCQTCRTPFTPGDRVTLWSNELYLCKACSHRERLKDEAASDTDPAGGLRVGTAPPTAAAAAAVTGNGAFDANTDTGTGHGLRSLPQHQHYPPQHYHHYHYLADGSSIRGGGFDASSTGPTSPWSTTPSPCAAVAVTGLSTALRAQPASAPALPAAALSPLPLPGRWQQHQGRRPPQPRQLFLPVYHYLADGSSIRGGGHHSPGSFSPAEASSSRRSRWGSQLARSYLTLEQEAERKLHPNDRYHRPASPCAAVASSTRSPSPQPQHFHLPMHRDGSRPRSRAHSLASSSRGAGTHPGSIGPRRPASVAGGGRPRTPRTPSPAPSLDPNEDPLLLSHYPAGSRPDLAKPAPIERDDWPCPPLPALLLAERQRQRRREAEGAAASADEAAAAQQQPAASSRRGFRDGSRSGASSNPAGWSSAASAPPCCSARTIRPPPPPPSRASRLQRMQQQFQQTPRPQPQLTASRRPPVPSPQGFRRQSRLLACGRPLQGGQPAAARPPPAGAGPSPADAAAAAARRESRYAKLLAASDDEDLLSYPNILGLHATGGPLRLHRPAPPPPRQFDYEALRRHSGAKQPPRGADPTRLEAHLSDEEFVHVFGMERRHFQRLPEWRRSDLKRKADLF</sequence>
<dbReference type="InterPro" id="IPR051618">
    <property type="entry name" value="Actin-binding_LIM"/>
</dbReference>
<feature type="domain" description="LIM zinc-binding" evidence="6">
    <location>
        <begin position="63"/>
        <end position="123"/>
    </location>
</feature>
<proteinExistence type="predicted"/>
<feature type="region of interest" description="Disordered" evidence="5">
    <location>
        <begin position="324"/>
        <end position="603"/>
    </location>
</feature>
<dbReference type="InterPro" id="IPR003128">
    <property type="entry name" value="Villin_headpiece"/>
</dbReference>
<feature type="compositionally biased region" description="Low complexity" evidence="5">
    <location>
        <begin position="533"/>
        <end position="544"/>
    </location>
</feature>
<accession>A0A1I8I4M1</accession>
<dbReference type="SUPFAM" id="SSF57716">
    <property type="entry name" value="Glucocorticoid receptor-like (DNA-binding domain)"/>
    <property type="match status" value="1"/>
</dbReference>
<dbReference type="Pfam" id="PF00412">
    <property type="entry name" value="LIM"/>
    <property type="match status" value="2"/>
</dbReference>
<dbReference type="PROSITE" id="PS50023">
    <property type="entry name" value="LIM_DOMAIN_2"/>
    <property type="match status" value="2"/>
</dbReference>
<dbReference type="GO" id="GO:0015629">
    <property type="term" value="C:actin cytoskeleton"/>
    <property type="evidence" value="ECO:0007669"/>
    <property type="project" value="TreeGrafter"/>
</dbReference>
<evidence type="ECO:0000313" key="8">
    <source>
        <dbReference type="Proteomes" id="UP000095280"/>
    </source>
</evidence>
<evidence type="ECO:0000259" key="7">
    <source>
        <dbReference type="PROSITE" id="PS51089"/>
    </source>
</evidence>
<dbReference type="FunFam" id="2.10.110.10:FF:000003">
    <property type="entry name" value="actin-binding LIM protein 1 isoform X1"/>
    <property type="match status" value="1"/>
</dbReference>
<dbReference type="InterPro" id="IPR036886">
    <property type="entry name" value="Villin_headpiece_dom_sf"/>
</dbReference>
<dbReference type="PANTHER" id="PTHR24213:SF9">
    <property type="entry name" value="UNCOORDINATED 115A, ISOFORM B-RELATED"/>
    <property type="match status" value="1"/>
</dbReference>
<keyword evidence="2 4" id="KW-0862">Zinc</keyword>
<dbReference type="GO" id="GO:0046872">
    <property type="term" value="F:metal ion binding"/>
    <property type="evidence" value="ECO:0007669"/>
    <property type="project" value="UniProtKB-KW"/>
</dbReference>
<evidence type="ECO:0000256" key="3">
    <source>
        <dbReference type="ARBA" id="ARBA00023038"/>
    </source>
</evidence>
<dbReference type="GO" id="GO:0051015">
    <property type="term" value="F:actin filament binding"/>
    <property type="evidence" value="ECO:0007669"/>
    <property type="project" value="TreeGrafter"/>
</dbReference>
<dbReference type="AlphaFoldDB" id="A0A1I8I4M1"/>
<evidence type="ECO:0000313" key="9">
    <source>
        <dbReference type="WBParaSite" id="maker-uti_cns_0009774-snap-gene-0.2-mRNA-1"/>
    </source>
</evidence>
<dbReference type="SUPFAM" id="SSF47050">
    <property type="entry name" value="VHP, Villin headpiece domain"/>
    <property type="match status" value="1"/>
</dbReference>
<evidence type="ECO:0000256" key="2">
    <source>
        <dbReference type="ARBA" id="ARBA00022833"/>
    </source>
</evidence>
<dbReference type="Gene3D" id="2.10.110.10">
    <property type="entry name" value="Cysteine Rich Protein"/>
    <property type="match status" value="2"/>
</dbReference>
<evidence type="ECO:0000256" key="1">
    <source>
        <dbReference type="ARBA" id="ARBA00022723"/>
    </source>
</evidence>
<dbReference type="Gene3D" id="1.10.950.10">
    <property type="entry name" value="Villin headpiece domain"/>
    <property type="match status" value="1"/>
</dbReference>
<feature type="compositionally biased region" description="Low complexity" evidence="5">
    <location>
        <begin position="371"/>
        <end position="380"/>
    </location>
</feature>
<dbReference type="SMART" id="SM00153">
    <property type="entry name" value="VHP"/>
    <property type="match status" value="1"/>
</dbReference>
<keyword evidence="3 4" id="KW-0440">LIM domain</keyword>
<feature type="compositionally biased region" description="Low complexity" evidence="5">
    <location>
        <begin position="289"/>
        <end position="301"/>
    </location>
</feature>
<evidence type="ECO:0000259" key="6">
    <source>
        <dbReference type="PROSITE" id="PS50023"/>
    </source>
</evidence>
<evidence type="ECO:0000256" key="4">
    <source>
        <dbReference type="PROSITE-ProRule" id="PRU00125"/>
    </source>
</evidence>
<keyword evidence="8" id="KW-1185">Reference proteome</keyword>
<dbReference type="WBParaSite" id="maker-uti_cns_0009774-snap-gene-0.2-mRNA-1">
    <property type="protein sequence ID" value="maker-uti_cns_0009774-snap-gene-0.2-mRNA-1"/>
    <property type="gene ID" value="maker-uti_cns_0009774-snap-gene-0.2"/>
</dbReference>